<dbReference type="GO" id="GO:0016757">
    <property type="term" value="F:glycosyltransferase activity"/>
    <property type="evidence" value="ECO:0007669"/>
    <property type="project" value="UniProtKB-KW"/>
</dbReference>
<gene>
    <name evidence="4" type="ORF">HMPREF3213_01875</name>
</gene>
<dbReference type="Proteomes" id="UP000070376">
    <property type="component" value="Unassembled WGS sequence"/>
</dbReference>
<comment type="caution">
    <text evidence="4">The sequence shown here is derived from an EMBL/GenBank/DDBJ whole genome shotgun (WGS) entry which is preliminary data.</text>
</comment>
<dbReference type="InterPro" id="IPR002495">
    <property type="entry name" value="Glyco_trans_8"/>
</dbReference>
<dbReference type="PANTHER" id="PTHR13778:SF47">
    <property type="entry name" value="LIPOPOLYSACCHARIDE 1,3-GALACTOSYLTRANSFERASE"/>
    <property type="match status" value="1"/>
</dbReference>
<dbReference type="GO" id="GO:0046872">
    <property type="term" value="F:metal ion binding"/>
    <property type="evidence" value="ECO:0007669"/>
    <property type="project" value="UniProtKB-KW"/>
</dbReference>
<keyword evidence="1" id="KW-0328">Glycosyltransferase</keyword>
<keyword evidence="3" id="KW-0479">Metal-binding</keyword>
<dbReference type="Gene3D" id="3.90.550.10">
    <property type="entry name" value="Spore Coat Polysaccharide Biosynthesis Protein SpsA, Chain A"/>
    <property type="match status" value="1"/>
</dbReference>
<sequence>MKLQPKGGKAMNILVTLNENYLPPLKVLINSLIQNNPEEAFSIYLLHSTISEEKLSGLHHYIEEKGHHFFPVRIPPDLFKDAPVLRHYTSEMYYRLTAHLFLPEHLDRILYLDPDIVCINPAAAFYYTDFEGHFFIASEHEHSAKKTRLINKLRLRTPNAKGYFNTGVLLMNLELIRQHVKVEEIFQFIEENKLKLLLPDQDVFNALFWNKIKPAESYRYNYDARFFERAAFIKKQDIEWIKKHTVFIHYCGKDKPWHPNYKYALGTFYQKYCE</sequence>
<reference evidence="5" key="1">
    <citation type="submission" date="2016-01" db="EMBL/GenBank/DDBJ databases">
        <authorList>
            <person name="Mitreva M."/>
            <person name="Pepin K.H."/>
            <person name="Mihindukulasuriya K.A."/>
            <person name="Fulton R."/>
            <person name="Fronick C."/>
            <person name="O'Laughlin M."/>
            <person name="Miner T."/>
            <person name="Herter B."/>
            <person name="Rosa B.A."/>
            <person name="Cordes M."/>
            <person name="Tomlinson C."/>
            <person name="Wollam A."/>
            <person name="Palsikar V.B."/>
            <person name="Mardis E.R."/>
            <person name="Wilson R.K."/>
        </authorList>
    </citation>
    <scope>NUCLEOTIDE SEQUENCE [LARGE SCALE GENOMIC DNA]</scope>
    <source>
        <strain evidence="5">GED7749B</strain>
    </source>
</reference>
<proteinExistence type="predicted"/>
<dbReference type="Pfam" id="PF01501">
    <property type="entry name" value="Glyco_transf_8"/>
    <property type="match status" value="1"/>
</dbReference>
<dbReference type="PANTHER" id="PTHR13778">
    <property type="entry name" value="GLYCOSYLTRANSFERASE 8 DOMAIN-CONTAINING PROTEIN"/>
    <property type="match status" value="1"/>
</dbReference>
<dbReference type="InterPro" id="IPR029044">
    <property type="entry name" value="Nucleotide-diphossugar_trans"/>
</dbReference>
<evidence type="ECO:0000256" key="1">
    <source>
        <dbReference type="ARBA" id="ARBA00022676"/>
    </source>
</evidence>
<organism evidence="4 5">
    <name type="scientific">Heyndrickxia coagulans</name>
    <name type="common">Weizmannia coagulans</name>
    <dbReference type="NCBI Taxonomy" id="1398"/>
    <lineage>
        <taxon>Bacteria</taxon>
        <taxon>Bacillati</taxon>
        <taxon>Bacillota</taxon>
        <taxon>Bacilli</taxon>
        <taxon>Bacillales</taxon>
        <taxon>Bacillaceae</taxon>
        <taxon>Heyndrickxia</taxon>
    </lineage>
</organism>
<dbReference type="InterPro" id="IPR050748">
    <property type="entry name" value="Glycosyltrans_8_dom-fam"/>
</dbReference>
<dbReference type="SUPFAM" id="SSF53448">
    <property type="entry name" value="Nucleotide-diphospho-sugar transferases"/>
    <property type="match status" value="1"/>
</dbReference>
<name>A0A133KQS9_HEYCO</name>
<evidence type="ECO:0000313" key="4">
    <source>
        <dbReference type="EMBL" id="KWZ81862.1"/>
    </source>
</evidence>
<dbReference type="PATRIC" id="fig|1398.22.peg.1880"/>
<keyword evidence="2 4" id="KW-0808">Transferase</keyword>
<dbReference type="EMBL" id="LRPN01000067">
    <property type="protein sequence ID" value="KWZ81862.1"/>
    <property type="molecule type" value="Genomic_DNA"/>
</dbReference>
<evidence type="ECO:0000256" key="3">
    <source>
        <dbReference type="ARBA" id="ARBA00022723"/>
    </source>
</evidence>
<protein>
    <submittedName>
        <fullName evidence="4">Glycosyltransferase, family 8</fullName>
    </submittedName>
</protein>
<dbReference type="CDD" id="cd04194">
    <property type="entry name" value="GT8_A4GalT_like"/>
    <property type="match status" value="1"/>
</dbReference>
<evidence type="ECO:0000256" key="2">
    <source>
        <dbReference type="ARBA" id="ARBA00022679"/>
    </source>
</evidence>
<accession>A0A133KQS9</accession>
<dbReference type="AlphaFoldDB" id="A0A133KQS9"/>
<evidence type="ECO:0000313" key="5">
    <source>
        <dbReference type="Proteomes" id="UP000070376"/>
    </source>
</evidence>